<proteinExistence type="predicted"/>
<feature type="transmembrane region" description="Helical" evidence="5">
    <location>
        <begin position="916"/>
        <end position="935"/>
    </location>
</feature>
<keyword evidence="8" id="KW-1185">Reference proteome</keyword>
<name>A0A812VCX2_9DINO</name>
<keyword evidence="2 5" id="KW-0812">Transmembrane</keyword>
<evidence type="ECO:0000256" key="4">
    <source>
        <dbReference type="ARBA" id="ARBA00023136"/>
    </source>
</evidence>
<feature type="non-terminal residue" evidence="7">
    <location>
        <position position="1"/>
    </location>
</feature>
<dbReference type="PANTHER" id="PTHR11132">
    <property type="entry name" value="SOLUTE CARRIER FAMILY 35"/>
    <property type="match status" value="1"/>
</dbReference>
<reference evidence="7" key="1">
    <citation type="submission" date="2021-02" db="EMBL/GenBank/DDBJ databases">
        <authorList>
            <person name="Dougan E. K."/>
            <person name="Rhodes N."/>
            <person name="Thang M."/>
            <person name="Chan C."/>
        </authorList>
    </citation>
    <scope>NUCLEOTIDE SEQUENCE</scope>
</reference>
<evidence type="ECO:0000256" key="3">
    <source>
        <dbReference type="ARBA" id="ARBA00022989"/>
    </source>
</evidence>
<dbReference type="GO" id="GO:0004672">
    <property type="term" value="F:protein kinase activity"/>
    <property type="evidence" value="ECO:0007669"/>
    <property type="project" value="InterPro"/>
</dbReference>
<dbReference type="InterPro" id="IPR000719">
    <property type="entry name" value="Prot_kinase_dom"/>
</dbReference>
<dbReference type="OrthoDB" id="445618at2759"/>
<dbReference type="Pfam" id="PF07714">
    <property type="entry name" value="PK_Tyr_Ser-Thr"/>
    <property type="match status" value="1"/>
</dbReference>
<keyword evidence="4 5" id="KW-0472">Membrane</keyword>
<feature type="transmembrane region" description="Helical" evidence="5">
    <location>
        <begin position="806"/>
        <end position="824"/>
    </location>
</feature>
<feature type="transmembrane region" description="Helical" evidence="5">
    <location>
        <begin position="1043"/>
        <end position="1062"/>
    </location>
</feature>
<feature type="transmembrane region" description="Helical" evidence="5">
    <location>
        <begin position="990"/>
        <end position="1010"/>
    </location>
</feature>
<feature type="transmembrane region" description="Helical" evidence="5">
    <location>
        <begin position="1017"/>
        <end position="1037"/>
    </location>
</feature>
<evidence type="ECO:0000256" key="5">
    <source>
        <dbReference type="SAM" id="Phobius"/>
    </source>
</evidence>
<feature type="domain" description="Protein kinase" evidence="6">
    <location>
        <begin position="589"/>
        <end position="888"/>
    </location>
</feature>
<accession>A0A812VCX2</accession>
<keyword evidence="3 5" id="KW-1133">Transmembrane helix</keyword>
<dbReference type="InterPro" id="IPR050186">
    <property type="entry name" value="TPT_transporter"/>
</dbReference>
<dbReference type="PROSITE" id="PS50011">
    <property type="entry name" value="PROTEIN_KINASE_DOM"/>
    <property type="match status" value="1"/>
</dbReference>
<comment type="subcellular location">
    <subcellularLocation>
        <location evidence="1">Membrane</location>
        <topology evidence="1">Multi-pass membrane protein</topology>
    </subcellularLocation>
</comment>
<evidence type="ECO:0000313" key="8">
    <source>
        <dbReference type="Proteomes" id="UP000604046"/>
    </source>
</evidence>
<feature type="transmembrane region" description="Helical" evidence="5">
    <location>
        <begin position="889"/>
        <end position="909"/>
    </location>
</feature>
<evidence type="ECO:0000256" key="1">
    <source>
        <dbReference type="ARBA" id="ARBA00004141"/>
    </source>
</evidence>
<dbReference type="Gene3D" id="1.10.510.10">
    <property type="entry name" value="Transferase(Phosphotransferase) domain 1"/>
    <property type="match status" value="1"/>
</dbReference>
<dbReference type="Proteomes" id="UP000604046">
    <property type="component" value="Unassembled WGS sequence"/>
</dbReference>
<dbReference type="AlphaFoldDB" id="A0A812VCX2"/>
<protein>
    <submittedName>
        <fullName evidence="7">GFT1 protein</fullName>
    </submittedName>
</protein>
<gene>
    <name evidence="7" type="primary">GFT1</name>
    <name evidence="7" type="ORF">SNAT2548_LOCUS34817</name>
</gene>
<dbReference type="SUPFAM" id="SSF56112">
    <property type="entry name" value="Protein kinase-like (PK-like)"/>
    <property type="match status" value="1"/>
</dbReference>
<dbReference type="GO" id="GO:0016020">
    <property type="term" value="C:membrane"/>
    <property type="evidence" value="ECO:0007669"/>
    <property type="project" value="UniProtKB-SubCell"/>
</dbReference>
<evidence type="ECO:0000313" key="7">
    <source>
        <dbReference type="EMBL" id="CAE7612340.1"/>
    </source>
</evidence>
<sequence length="1086" mass="120760">ESHCFEQLRPQRTPPRWYGAGTALCLFGNLGAAPAAEAMRRRVAQVLGAELFLVSTEATEANLEPFRPWQRADLAANSVDPARYLNEFPGWKEAFNMEGNFLGGIVFPGSGWFQVYSLRRCKELIDEEELQRGYRYRHVVLSRFDNMWLEPHPQLPDSQGCWIPWYRGGNDWGGLNDHHAWCDRRSADVYMSGRHDSVTQTAMRKELREWYHSCGRRTYPGSLNVEKHIRYILEKAGIPIFRFHSGPFRSCGGAQGSPGPGKGCRFEEELGMLGKSSGTQLLDVLERLRQKNAPAAPREPLLALNRADGQQYTHHPMFRDLPVEPWPVTQEYVFDWTGLRWPRSICRSGEATPAGRARSDHWTAEREYWKWLCQIHVAHLRSGLQLASPPMPMVDAGYFLGIAVGEAVLSSDGPFVMGTIGAMLGHWAARAATMSQRRARPSHLYVAEVERVEGEGEEWFCGLLLRAFLEDLHKPALHCRPPSLASLSQWLEDQARVDLLFLGLSDLTWPWLQERAGLLRERADMLVILEVASEDRGRIRGLLESWDLVHDSTCPDSRSCLVQSGYGPVEVRRGTVIARSEELVLRALRNADEALGSAERYEAGKLEEGRKVVVKVFKDLQSEDCQKIRRRLTALGSMEQHAHLLLPVSWCQQADRCYVVYDMLDPQDASKRLALSRKGEKEFAWADRLRLGAAVASALSHLRSCTLGSPHLNLKLSSVLFDRTGQVKLADLGFEGELLQSASATLSKDAEANPLTKMSSNGKARGDDPAVVQSSHIVLSVASWCACSVGMMVFNKMAVARFPAECCLVALQMAFACAFLLCFARRSIHIGSFRDVARWSLVIPCFSGMLLTSMLALKAAPMSLLVVLRCLSPVAGLVVESFYPQPLEVNTGMLVSIFIMLCGSGLYASRMPRQHLTGVGWALLNAFFAVADRLLQRLMLAPELAPVDISKCGVTLLNNLGGMVPVLLCAIATQEWRELPHLSEVTLQSYTWLLASCVVGVGLSYTGIWCQSLISATSFLVLINASKFAIVCIEALFMNSYQLTWAQVIGALITIFGAVTFGQARESLAEKPLPSEREPLAPSGRV</sequence>
<dbReference type="InterPro" id="IPR001245">
    <property type="entry name" value="Ser-Thr/Tyr_kinase_cat_dom"/>
</dbReference>
<evidence type="ECO:0000259" key="6">
    <source>
        <dbReference type="PROSITE" id="PS50011"/>
    </source>
</evidence>
<comment type="caution">
    <text evidence="7">The sequence shown here is derived from an EMBL/GenBank/DDBJ whole genome shotgun (WGS) entry which is preliminary data.</text>
</comment>
<dbReference type="GO" id="GO:0005524">
    <property type="term" value="F:ATP binding"/>
    <property type="evidence" value="ECO:0007669"/>
    <property type="project" value="InterPro"/>
</dbReference>
<evidence type="ECO:0000256" key="2">
    <source>
        <dbReference type="ARBA" id="ARBA00022692"/>
    </source>
</evidence>
<dbReference type="InterPro" id="IPR011009">
    <property type="entry name" value="Kinase-like_dom_sf"/>
</dbReference>
<organism evidence="7 8">
    <name type="scientific">Symbiodinium natans</name>
    <dbReference type="NCBI Taxonomy" id="878477"/>
    <lineage>
        <taxon>Eukaryota</taxon>
        <taxon>Sar</taxon>
        <taxon>Alveolata</taxon>
        <taxon>Dinophyceae</taxon>
        <taxon>Suessiales</taxon>
        <taxon>Symbiodiniaceae</taxon>
        <taxon>Symbiodinium</taxon>
    </lineage>
</organism>
<dbReference type="EMBL" id="CAJNDS010002831">
    <property type="protein sequence ID" value="CAE7612340.1"/>
    <property type="molecule type" value="Genomic_DNA"/>
</dbReference>
<feature type="transmembrane region" description="Helical" evidence="5">
    <location>
        <begin position="836"/>
        <end position="857"/>
    </location>
</feature>